<dbReference type="PANTHER" id="PTHR45588">
    <property type="entry name" value="TPR DOMAIN-CONTAINING PROTEIN"/>
    <property type="match status" value="1"/>
</dbReference>
<dbReference type="EMBL" id="BAABRO010000005">
    <property type="protein sequence ID" value="GAA5507193.1"/>
    <property type="molecule type" value="Genomic_DNA"/>
</dbReference>
<dbReference type="InterPro" id="IPR036249">
    <property type="entry name" value="Thioredoxin-like_sf"/>
</dbReference>
<feature type="chain" id="PRO_5046297279" description="Thioredoxin domain-containing protein" evidence="2">
    <location>
        <begin position="24"/>
        <end position="778"/>
    </location>
</feature>
<feature type="compositionally biased region" description="Basic and acidic residues" evidence="1">
    <location>
        <begin position="446"/>
        <end position="464"/>
    </location>
</feature>
<proteinExistence type="predicted"/>
<evidence type="ECO:0000313" key="5">
    <source>
        <dbReference type="Proteomes" id="UP001416858"/>
    </source>
</evidence>
<dbReference type="Proteomes" id="UP001416858">
    <property type="component" value="Unassembled WGS sequence"/>
</dbReference>
<dbReference type="Pfam" id="PF00578">
    <property type="entry name" value="AhpC-TSA"/>
    <property type="match status" value="1"/>
</dbReference>
<gene>
    <name evidence="4" type="ORF">Rcae01_02648</name>
</gene>
<evidence type="ECO:0000313" key="4">
    <source>
        <dbReference type="EMBL" id="GAA5507193.1"/>
    </source>
</evidence>
<sequence>MNLRYFAAIPLLCCLCITSQLWALEPSAGGDHDESSTTAGHSFHGEAFNEGPRQQAVLIPGIPKIDFPTSTKSERAQQFFEQGVAQLHGFWYLEAERSFRQAAKEDPEMAIAYWGMAMANVNNRERARGLIDEGVAKKDKGADQREKLYIDALNRYLPKFGEDAPKDDSDAKKKRAEKFIADLEKILHAYPDDIEAKAFLVLQIWLSDREGVKLTSRYAVNALLSEIFAVDPMHPAHHYRIHLWDSAQPKLALESAANCGPSMPGVAHMWHMPGHIYSKLHRYADAAWQQEASARVDHAHMTRARLMPDQIHNFAHNNEWLTRNLIHIGRVRDAIDQAQNLVSLPQHPKYNTLDKRGSYKYGRERLLQVLTQFALWDELIKESGGYYLPPTSDAAQQEEWLGWLAVAHFRTGDAARGAKTLRSLNRRRIALETKLLDLADAAAAAKEAETNKSEPQQSEEKSEADADESETQETPDQIKSHLKTLRTIIARAAAAAASHRREEAKFKEHAKHAKLEPLIEARWLADARDLKGALEIAKREYKKRTGEVRPLAILVDLLWRNEQKEEAIKQFQELRNVAADADIDTPLLSRLSHIAKAAGVQGDWRIPREPAADLGDRPPLDELGPFRWQTYEAPTWEAKLPDGSLTSAEEFSGRPRIVIFYLGFGCLHCMEQLHAMSPRVNEFRKAGIDIVAISTEDPETLKTGIDDFDKPIEIPLLADAQHHIFKSYRCWDDFENQPLHGTFLIDSRDRVRWQDIGYEPFMDVDFLLEESQRLLKLP</sequence>
<dbReference type="InterPro" id="IPR000866">
    <property type="entry name" value="AhpC/TSA"/>
</dbReference>
<protein>
    <recommendedName>
        <fullName evidence="3">Thioredoxin domain-containing protein</fullName>
    </recommendedName>
</protein>
<dbReference type="Gene3D" id="1.25.40.10">
    <property type="entry name" value="Tetratricopeptide repeat domain"/>
    <property type="match status" value="1"/>
</dbReference>
<name>A0ABP9VPT4_9BACT</name>
<feature type="signal peptide" evidence="2">
    <location>
        <begin position="1"/>
        <end position="23"/>
    </location>
</feature>
<dbReference type="Gene3D" id="3.40.30.10">
    <property type="entry name" value="Glutaredoxin"/>
    <property type="match status" value="1"/>
</dbReference>
<dbReference type="PANTHER" id="PTHR45588:SF1">
    <property type="entry name" value="WW DOMAIN-CONTAINING PROTEIN"/>
    <property type="match status" value="1"/>
</dbReference>
<accession>A0ABP9VPT4</accession>
<evidence type="ECO:0000256" key="1">
    <source>
        <dbReference type="SAM" id="MobiDB-lite"/>
    </source>
</evidence>
<keyword evidence="2" id="KW-0732">Signal</keyword>
<feature type="domain" description="Thioredoxin" evidence="3">
    <location>
        <begin position="612"/>
        <end position="776"/>
    </location>
</feature>
<dbReference type="SUPFAM" id="SSF52833">
    <property type="entry name" value="Thioredoxin-like"/>
    <property type="match status" value="1"/>
</dbReference>
<dbReference type="PROSITE" id="PS51352">
    <property type="entry name" value="THIOREDOXIN_2"/>
    <property type="match status" value="1"/>
</dbReference>
<dbReference type="InterPro" id="IPR011990">
    <property type="entry name" value="TPR-like_helical_dom_sf"/>
</dbReference>
<dbReference type="RefSeq" id="WP_345684078.1">
    <property type="nucleotide sequence ID" value="NZ_BAABRO010000005.1"/>
</dbReference>
<feature type="region of interest" description="Disordered" evidence="1">
    <location>
        <begin position="27"/>
        <end position="46"/>
    </location>
</feature>
<evidence type="ECO:0000256" key="2">
    <source>
        <dbReference type="SAM" id="SignalP"/>
    </source>
</evidence>
<organism evidence="4 5">
    <name type="scientific">Novipirellula caenicola</name>
    <dbReference type="NCBI Taxonomy" id="1536901"/>
    <lineage>
        <taxon>Bacteria</taxon>
        <taxon>Pseudomonadati</taxon>
        <taxon>Planctomycetota</taxon>
        <taxon>Planctomycetia</taxon>
        <taxon>Pirellulales</taxon>
        <taxon>Pirellulaceae</taxon>
        <taxon>Novipirellula</taxon>
    </lineage>
</organism>
<keyword evidence="5" id="KW-1185">Reference proteome</keyword>
<reference evidence="4 5" key="1">
    <citation type="submission" date="2024-02" db="EMBL/GenBank/DDBJ databases">
        <title>Rhodopirellula caenicola NBRC 110016.</title>
        <authorList>
            <person name="Ichikawa N."/>
            <person name="Katano-Makiyama Y."/>
            <person name="Hidaka K."/>
        </authorList>
    </citation>
    <scope>NUCLEOTIDE SEQUENCE [LARGE SCALE GENOMIC DNA]</scope>
    <source>
        <strain evidence="4 5">NBRC 110016</strain>
    </source>
</reference>
<dbReference type="InterPro" id="IPR013766">
    <property type="entry name" value="Thioredoxin_domain"/>
</dbReference>
<dbReference type="SUPFAM" id="SSF48452">
    <property type="entry name" value="TPR-like"/>
    <property type="match status" value="1"/>
</dbReference>
<feature type="region of interest" description="Disordered" evidence="1">
    <location>
        <begin position="446"/>
        <end position="479"/>
    </location>
</feature>
<evidence type="ECO:0000259" key="3">
    <source>
        <dbReference type="PROSITE" id="PS51352"/>
    </source>
</evidence>
<comment type="caution">
    <text evidence="4">The sequence shown here is derived from an EMBL/GenBank/DDBJ whole genome shotgun (WGS) entry which is preliminary data.</text>
</comment>